<gene>
    <name evidence="3" type="ORF">PPROV_000151100</name>
</gene>
<feature type="region of interest" description="Disordered" evidence="2">
    <location>
        <begin position="837"/>
        <end position="860"/>
    </location>
</feature>
<feature type="coiled-coil region" evidence="1">
    <location>
        <begin position="881"/>
        <end position="914"/>
    </location>
</feature>
<evidence type="ECO:0000313" key="3">
    <source>
        <dbReference type="EMBL" id="GHP02756.1"/>
    </source>
</evidence>
<name>A0A830H6B2_9CHLO</name>
<comment type="caution">
    <text evidence="3">The sequence shown here is derived from an EMBL/GenBank/DDBJ whole genome shotgun (WGS) entry which is preliminary data.</text>
</comment>
<proteinExistence type="predicted"/>
<feature type="compositionally biased region" description="Basic and acidic residues" evidence="2">
    <location>
        <begin position="1106"/>
        <end position="1121"/>
    </location>
</feature>
<feature type="compositionally biased region" description="Low complexity" evidence="2">
    <location>
        <begin position="184"/>
        <end position="201"/>
    </location>
</feature>
<feature type="region of interest" description="Disordered" evidence="2">
    <location>
        <begin position="152"/>
        <end position="221"/>
    </location>
</feature>
<feature type="region of interest" description="Disordered" evidence="2">
    <location>
        <begin position="1237"/>
        <end position="1256"/>
    </location>
</feature>
<evidence type="ECO:0000256" key="2">
    <source>
        <dbReference type="SAM" id="MobiDB-lite"/>
    </source>
</evidence>
<protein>
    <submittedName>
        <fullName evidence="3">Uncharacterized protein</fullName>
    </submittedName>
</protein>
<feature type="compositionally biased region" description="Basic and acidic residues" evidence="2">
    <location>
        <begin position="1054"/>
        <end position="1093"/>
    </location>
</feature>
<dbReference type="AlphaFoldDB" id="A0A830H6B2"/>
<feature type="region of interest" description="Disordered" evidence="2">
    <location>
        <begin position="926"/>
        <end position="950"/>
    </location>
</feature>
<feature type="compositionally biased region" description="Low complexity" evidence="2">
    <location>
        <begin position="1178"/>
        <end position="1195"/>
    </location>
</feature>
<dbReference type="Proteomes" id="UP000660262">
    <property type="component" value="Unassembled WGS sequence"/>
</dbReference>
<keyword evidence="1" id="KW-0175">Coiled coil</keyword>
<dbReference type="EMBL" id="BNJQ01000004">
    <property type="protein sequence ID" value="GHP02756.1"/>
    <property type="molecule type" value="Genomic_DNA"/>
</dbReference>
<dbReference type="Gene3D" id="1.10.418.10">
    <property type="entry name" value="Calponin-like domain"/>
    <property type="match status" value="1"/>
</dbReference>
<feature type="region of interest" description="Disordered" evidence="2">
    <location>
        <begin position="967"/>
        <end position="1006"/>
    </location>
</feature>
<feature type="region of interest" description="Disordered" evidence="2">
    <location>
        <begin position="1043"/>
        <end position="1121"/>
    </location>
</feature>
<organism evidence="3 4">
    <name type="scientific">Pycnococcus provasolii</name>
    <dbReference type="NCBI Taxonomy" id="41880"/>
    <lineage>
        <taxon>Eukaryota</taxon>
        <taxon>Viridiplantae</taxon>
        <taxon>Chlorophyta</taxon>
        <taxon>Pseudoscourfieldiophyceae</taxon>
        <taxon>Pseudoscourfieldiales</taxon>
        <taxon>Pycnococcaceae</taxon>
        <taxon>Pycnococcus</taxon>
    </lineage>
</organism>
<dbReference type="InterPro" id="IPR036872">
    <property type="entry name" value="CH_dom_sf"/>
</dbReference>
<evidence type="ECO:0000313" key="4">
    <source>
        <dbReference type="Proteomes" id="UP000660262"/>
    </source>
</evidence>
<reference evidence="3" key="1">
    <citation type="submission" date="2020-10" db="EMBL/GenBank/DDBJ databases">
        <title>Unveiling of a novel bifunctional photoreceptor, Dualchrome1, isolated from a cosmopolitan green alga.</title>
        <authorList>
            <person name="Suzuki S."/>
            <person name="Kawachi M."/>
        </authorList>
    </citation>
    <scope>NUCLEOTIDE SEQUENCE</scope>
    <source>
        <strain evidence="3">NIES 2893</strain>
    </source>
</reference>
<accession>A0A830H6B2</accession>
<keyword evidence="4" id="KW-1185">Reference proteome</keyword>
<sequence length="1256" mass="133602">MELSRPCARTVQLLLGVKLTSSASNTDESSLDELDEDEYGLNNFSERRRRRNGRRRSLVSVPDALCEKFECGVLVAELVGAIAARKHGTNARAPLDAFVRKCNAVSKAHNWNLLTPALATCGVSLDPDMRALIVAGDVDVVADVVEALVRNANDGDSNGKGGQGKQEVRQKKKRQQTRNDDDVAQPPAAETPTPQPSASPSKLPPIKAGGNNERGAASAVTLPGKQSFTSCQEYLAHALQLHFGISRERARELLTTDVELLADWLSCGTPPGQFRSIRAWLGQLTDDVMTVAALFDGLCVGGASGAPVLLSLLATGLAADDRKVNADTLHLLASLGGALAKLNGGAHTAFRRWFDATSVAEGARSPYSVVVSLFSEVEESDGDRDAMALAGAALEALEAAGGGGGSAALVGRRALAECADFDAYARYFRAMHAAMTRSSVDPRAPARRLAGEAVTILTAAHGHVSSAMGNAERDQESARNAIATFVDVWIALIPEGEASAAAILHESLSLLRSLPVDSLGAHGVYDPLFALLRAQWQKGGRFATLVFRAVLYRFATASYDEDAPRDVDAEVRDVALAHWRNLVVQGAGSAGSATALGERARAIARCVNELAVAFARLLIPRVEASTGDSDPLARGEYMLLAELASHKYLDAEGAAAVARVLAYYALLAPEDVITAAACDRLAVLVDRHGTDDGVSSTCHSLAASARSGGGGGISLAAARVLASVCRPSAKPHAAELRAQVVAALEEKQRGGGGAAERVLRVALRRFDSGEDEPASSPPPPLFENVAGDFSARDADVRAMRRGPPPKREPAPSATSSNQTIMLEHDFLPALDEKKVTPVQRRAQNHQQQREHAPGYATSLARRRDEIAAIAERRASRLAAVQQEKLQDADRERRLKEKLRRKREVAAEAAAMRRKRVVDAVLAADAEDRQEARKRAPPPKPANQKNREDGKVVDGILDELVAQLANEELGPGRRAAGRRRPAAVARRSPPPPALPKRAKLGGGKKPPPFVSQIGAAILADALEASKGLAAKKPGAKAAAIGGIAAEASPSRHALRAREARAKREAKAKEVAEKAEAEKAAEKKVEAEKRQADAARRKRDKAKLSAWRAEREKEKAEKDKVAKAAEAAAKEEETKAFEKRSLKAKERLQRKGGKAAVDALLEEIEKAMENLAEPPKEEPVVAAAAAAPAAVPEEQEQELVVAAAADEKEQEQKAEEEADEAAGGVDVAAAVAEFAAATEEEQLRNRSPHYAYESALIE</sequence>
<evidence type="ECO:0000256" key="1">
    <source>
        <dbReference type="SAM" id="Coils"/>
    </source>
</evidence>
<feature type="region of interest" description="Disordered" evidence="2">
    <location>
        <begin position="799"/>
        <end position="819"/>
    </location>
</feature>
<feature type="region of interest" description="Disordered" evidence="2">
    <location>
        <begin position="1171"/>
        <end position="1195"/>
    </location>
</feature>